<name>A0A7W4PEV0_9PROT</name>
<organism evidence="1 2">
    <name type="scientific">Gluconacetobacter azotocaptans</name>
    <dbReference type="NCBI Taxonomy" id="142834"/>
    <lineage>
        <taxon>Bacteria</taxon>
        <taxon>Pseudomonadati</taxon>
        <taxon>Pseudomonadota</taxon>
        <taxon>Alphaproteobacteria</taxon>
        <taxon>Acetobacterales</taxon>
        <taxon>Acetobacteraceae</taxon>
        <taxon>Gluconacetobacter</taxon>
    </lineage>
</organism>
<comment type="caution">
    <text evidence="1">The sequence shown here is derived from an EMBL/GenBank/DDBJ whole genome shotgun (WGS) entry which is preliminary data.</text>
</comment>
<evidence type="ECO:0000313" key="1">
    <source>
        <dbReference type="EMBL" id="MBB2190980.1"/>
    </source>
</evidence>
<gene>
    <name evidence="1" type="ORF">HLH34_13580</name>
</gene>
<dbReference type="EMBL" id="JABEQF010000011">
    <property type="protein sequence ID" value="MBB2190980.1"/>
    <property type="molecule type" value="Genomic_DNA"/>
</dbReference>
<evidence type="ECO:0000313" key="2">
    <source>
        <dbReference type="Proteomes" id="UP000555756"/>
    </source>
</evidence>
<dbReference type="AlphaFoldDB" id="A0A7W4PEV0"/>
<dbReference type="Proteomes" id="UP000555756">
    <property type="component" value="Unassembled WGS sequence"/>
</dbReference>
<accession>A0A7W4PEV0</accession>
<proteinExistence type="predicted"/>
<sequence>MVVCVLAGLVGQLVLQGQARPDETPRATFERLTGLSIGPADASAAMPGMDMSDMAGMADGHHTHHHDDGYCPLCPLLHLPMVVLGAAPAIVLTVTGWRRLLYGAHMPRAPPCARPVVLPPPTGPPAFSRNA</sequence>
<keyword evidence="2" id="KW-1185">Reference proteome</keyword>
<protein>
    <submittedName>
        <fullName evidence="1">DUF2946 domain-containing protein</fullName>
    </submittedName>
</protein>
<reference evidence="1 2" key="1">
    <citation type="submission" date="2020-04" db="EMBL/GenBank/DDBJ databases">
        <title>Description of novel Gluconacetobacter.</title>
        <authorList>
            <person name="Sombolestani A."/>
        </authorList>
    </citation>
    <scope>NUCLEOTIDE SEQUENCE [LARGE SCALE GENOMIC DNA]</scope>
    <source>
        <strain evidence="1 2">LMG 21311</strain>
    </source>
</reference>